<feature type="region of interest" description="Disordered" evidence="6">
    <location>
        <begin position="194"/>
        <end position="262"/>
    </location>
</feature>
<evidence type="ECO:0000256" key="6">
    <source>
        <dbReference type="SAM" id="MobiDB-lite"/>
    </source>
</evidence>
<comment type="subcellular location">
    <subcellularLocation>
        <location evidence="1">Secreted</location>
    </subcellularLocation>
</comment>
<dbReference type="GO" id="GO:0005576">
    <property type="term" value="C:extracellular region"/>
    <property type="evidence" value="ECO:0007669"/>
    <property type="project" value="UniProtKB-SubCell"/>
</dbReference>
<evidence type="ECO:0000256" key="3">
    <source>
        <dbReference type="ARBA" id="ARBA00022729"/>
    </source>
</evidence>
<dbReference type="PANTHER" id="PTHR10105:SF4">
    <property type="entry name" value="SELENOPROTEIN P2"/>
    <property type="match status" value="1"/>
</dbReference>
<keyword evidence="5" id="KW-0325">Glycoprotein</keyword>
<evidence type="ECO:0000256" key="2">
    <source>
        <dbReference type="ARBA" id="ARBA00022525"/>
    </source>
</evidence>
<feature type="domain" description="Selenoprotein P N-terminal" evidence="7">
    <location>
        <begin position="19"/>
        <end position="237"/>
    </location>
</feature>
<dbReference type="OrthoDB" id="6134775at2759"/>
<dbReference type="AlphaFoldDB" id="A0A8T2IYI6"/>
<organism evidence="8 9">
    <name type="scientific">Hymenochirus boettgeri</name>
    <name type="common">Congo dwarf clawed frog</name>
    <dbReference type="NCBI Taxonomy" id="247094"/>
    <lineage>
        <taxon>Eukaryota</taxon>
        <taxon>Metazoa</taxon>
        <taxon>Chordata</taxon>
        <taxon>Craniata</taxon>
        <taxon>Vertebrata</taxon>
        <taxon>Euteleostomi</taxon>
        <taxon>Amphibia</taxon>
        <taxon>Batrachia</taxon>
        <taxon>Anura</taxon>
        <taxon>Pipoidea</taxon>
        <taxon>Pipidae</taxon>
        <taxon>Pipinae</taxon>
        <taxon>Hymenochirus</taxon>
    </lineage>
</organism>
<dbReference type="GO" id="GO:0001887">
    <property type="term" value="P:selenium compound metabolic process"/>
    <property type="evidence" value="ECO:0007669"/>
    <property type="project" value="TreeGrafter"/>
</dbReference>
<dbReference type="Pfam" id="PF04592">
    <property type="entry name" value="SelP_N"/>
    <property type="match status" value="1"/>
</dbReference>
<protein>
    <recommendedName>
        <fullName evidence="7">Selenoprotein P N-terminal domain-containing protein</fullName>
    </recommendedName>
</protein>
<name>A0A8T2IYI6_9PIPI</name>
<evidence type="ECO:0000256" key="4">
    <source>
        <dbReference type="ARBA" id="ARBA00022933"/>
    </source>
</evidence>
<feature type="compositionally biased region" description="Polar residues" evidence="6">
    <location>
        <begin position="251"/>
        <end position="262"/>
    </location>
</feature>
<dbReference type="PANTHER" id="PTHR10105">
    <property type="entry name" value="SELENOPROTEIN P"/>
    <property type="match status" value="1"/>
</dbReference>
<comment type="caution">
    <text evidence="8">The sequence shown here is derived from an EMBL/GenBank/DDBJ whole genome shotgun (WGS) entry which is preliminary data.</text>
</comment>
<gene>
    <name evidence="8" type="ORF">GDO86_007924</name>
</gene>
<dbReference type="EMBL" id="JAACNH010000007">
    <property type="protein sequence ID" value="KAG8437022.1"/>
    <property type="molecule type" value="Genomic_DNA"/>
</dbReference>
<proteinExistence type="predicted"/>
<evidence type="ECO:0000256" key="5">
    <source>
        <dbReference type="ARBA" id="ARBA00023180"/>
    </source>
</evidence>
<sequence>MVSTLMGMLSLSSSSELSNSSICKPAPNWRIEDQEPMAGALGNVTVVALLQASCGFCLVQAANMGPLRDKLLLLGLTDINYMIVNDQSLYSMLMFPELKLRAPKGIPVYEQTPGQPDVWNILDGDKDDFLIYDRCGRLTFHIRLPLSFLHFPHVEAAIRFTYNESICGNCSFDSNSTRITMNETSVLLSKTVNATQNMTKEDGVSGKETNHEIEKETDQEPHSDFGAHENQHLSASSFYPLEKKKRRPRQSIKSETNVEPGS</sequence>
<dbReference type="GO" id="GO:0008430">
    <property type="term" value="F:selenium binding"/>
    <property type="evidence" value="ECO:0007669"/>
    <property type="project" value="InterPro"/>
</dbReference>
<evidence type="ECO:0000313" key="9">
    <source>
        <dbReference type="Proteomes" id="UP000812440"/>
    </source>
</evidence>
<evidence type="ECO:0000259" key="7">
    <source>
        <dbReference type="Pfam" id="PF04592"/>
    </source>
</evidence>
<accession>A0A8T2IYI6</accession>
<dbReference type="InterPro" id="IPR007671">
    <property type="entry name" value="Selenoprotein-P_N"/>
</dbReference>
<evidence type="ECO:0000313" key="8">
    <source>
        <dbReference type="EMBL" id="KAG8437022.1"/>
    </source>
</evidence>
<dbReference type="Proteomes" id="UP000812440">
    <property type="component" value="Chromosome 4"/>
</dbReference>
<feature type="compositionally biased region" description="Basic and acidic residues" evidence="6">
    <location>
        <begin position="199"/>
        <end position="231"/>
    </location>
</feature>
<dbReference type="InterPro" id="IPR037941">
    <property type="entry name" value="SeP"/>
</dbReference>
<keyword evidence="9" id="KW-1185">Reference proteome</keyword>
<keyword evidence="3" id="KW-0732">Signal</keyword>
<evidence type="ECO:0000256" key="1">
    <source>
        <dbReference type="ARBA" id="ARBA00004613"/>
    </source>
</evidence>
<keyword evidence="2" id="KW-0964">Secreted</keyword>
<keyword evidence="4" id="KW-0712">Selenocysteine</keyword>
<reference evidence="8" key="1">
    <citation type="thesis" date="2020" institute="ProQuest LLC" country="789 East Eisenhower Parkway, Ann Arbor, MI, USA">
        <title>Comparative Genomics and Chromosome Evolution.</title>
        <authorList>
            <person name="Mudd A.B."/>
        </authorList>
    </citation>
    <scope>NUCLEOTIDE SEQUENCE</scope>
    <source>
        <strain evidence="8">Female2</strain>
        <tissue evidence="8">Blood</tissue>
    </source>
</reference>